<reference evidence="4" key="1">
    <citation type="submission" date="2024-07" db="EMBL/GenBank/DDBJ databases">
        <title>Two chromosome-level genome assemblies of Korean endemic species Abeliophyllum distichum and Forsythia ovata (Oleaceae).</title>
        <authorList>
            <person name="Jang H."/>
        </authorList>
    </citation>
    <scope>NUCLEOTIDE SEQUENCE [LARGE SCALE GENOMIC DNA]</scope>
</reference>
<feature type="region of interest" description="Disordered" evidence="1">
    <location>
        <begin position="213"/>
        <end position="248"/>
    </location>
</feature>
<feature type="compositionally biased region" description="Polar residues" evidence="1">
    <location>
        <begin position="225"/>
        <end position="237"/>
    </location>
</feature>
<protein>
    <submittedName>
        <fullName evidence="3">Agamous-like MADS-box protein AGL80</fullName>
    </submittedName>
</protein>
<name>A0ABD1P3E9_9LAMI</name>
<reference evidence="3" key="2">
    <citation type="submission" date="2024-07" db="EMBL/GenBank/DDBJ databases">
        <title>Two chromosome-level genome assemblies of Korean endemic species Abeliophyllum distichum and Forsythia ovata (Oleaceae).</title>
        <authorList>
            <person name="Mun J.H."/>
        </authorList>
    </citation>
    <scope>NUCLEOTIDE SEQUENCE</scope>
    <source>
        <strain evidence="3">KNKB198505000391</strain>
        <tissue evidence="3">Leaf</tissue>
    </source>
</reference>
<gene>
    <name evidence="2" type="ORF">Adt_45947</name>
    <name evidence="3" type="ORF">Adt_45957</name>
</gene>
<dbReference type="EMBL" id="JBFOLK010000024">
    <property type="protein sequence ID" value="KAL2458390.1"/>
    <property type="molecule type" value="Genomic_DNA"/>
</dbReference>
<proteinExistence type="predicted"/>
<keyword evidence="4" id="KW-1185">Reference proteome</keyword>
<evidence type="ECO:0000256" key="1">
    <source>
        <dbReference type="SAM" id="MobiDB-lite"/>
    </source>
</evidence>
<evidence type="ECO:0000313" key="3">
    <source>
        <dbReference type="EMBL" id="KAL2458390.1"/>
    </source>
</evidence>
<dbReference type="Proteomes" id="UP001604336">
    <property type="component" value="Unassembled WGS sequence"/>
</dbReference>
<evidence type="ECO:0000313" key="2">
    <source>
        <dbReference type="EMBL" id="KAL2458380.1"/>
    </source>
</evidence>
<accession>A0ABD1P3E9</accession>
<dbReference type="EMBL" id="JBFOLK010000024">
    <property type="protein sequence ID" value="KAL2458380.1"/>
    <property type="molecule type" value="Genomic_DNA"/>
</dbReference>
<organism evidence="3 4">
    <name type="scientific">Abeliophyllum distichum</name>
    <dbReference type="NCBI Taxonomy" id="126358"/>
    <lineage>
        <taxon>Eukaryota</taxon>
        <taxon>Viridiplantae</taxon>
        <taxon>Streptophyta</taxon>
        <taxon>Embryophyta</taxon>
        <taxon>Tracheophyta</taxon>
        <taxon>Spermatophyta</taxon>
        <taxon>Magnoliopsida</taxon>
        <taxon>eudicotyledons</taxon>
        <taxon>Gunneridae</taxon>
        <taxon>Pentapetalae</taxon>
        <taxon>asterids</taxon>
        <taxon>lamiids</taxon>
        <taxon>Lamiales</taxon>
        <taxon>Oleaceae</taxon>
        <taxon>Forsythieae</taxon>
        <taxon>Abeliophyllum</taxon>
    </lineage>
</organism>
<sequence>MEIVELAASFGQGFVDCFVEIIRLAASFGQGLHDCRVDPDFKSPKDLLTSRAYEVRFPIVLLSTIRSYEPEPTVWPSELDAQHVISRFRALPEMEQTQRMFNQESYTDQRIRKSQEQAQKLQRENKIKDIEILMHQCMAGLLNLQNVPPNYTTEMGRLADQRKQDILARMEELQRIGVVNPQMEGNQVMNFPLVNPGSEVGFGWGNVPYGFDNTDHPGPSFSIPPGNTNAGSSSNPPENDAPGPSFRN</sequence>
<dbReference type="AlphaFoldDB" id="A0ABD1P3E9"/>
<evidence type="ECO:0000313" key="4">
    <source>
        <dbReference type="Proteomes" id="UP001604336"/>
    </source>
</evidence>
<comment type="caution">
    <text evidence="3">The sequence shown here is derived from an EMBL/GenBank/DDBJ whole genome shotgun (WGS) entry which is preliminary data.</text>
</comment>